<dbReference type="RefSeq" id="XP_013171361.1">
    <property type="nucleotide sequence ID" value="XM_013315907.1"/>
</dbReference>
<dbReference type="Proteomes" id="UP000694872">
    <property type="component" value="Unplaced"/>
</dbReference>
<dbReference type="KEGG" id="pxu:106120557"/>
<evidence type="ECO:0000313" key="2">
    <source>
        <dbReference type="RefSeq" id="XP_013171361.1"/>
    </source>
</evidence>
<proteinExistence type="predicted"/>
<protein>
    <submittedName>
        <fullName evidence="2">Uncharacterized protein LOC106120557</fullName>
    </submittedName>
</protein>
<dbReference type="AlphaFoldDB" id="A0AAJ7EC20"/>
<organism evidence="2">
    <name type="scientific">Papilio xuthus</name>
    <name type="common">Asian swallowtail butterfly</name>
    <dbReference type="NCBI Taxonomy" id="66420"/>
    <lineage>
        <taxon>Eukaryota</taxon>
        <taxon>Metazoa</taxon>
        <taxon>Ecdysozoa</taxon>
        <taxon>Arthropoda</taxon>
        <taxon>Hexapoda</taxon>
        <taxon>Insecta</taxon>
        <taxon>Pterygota</taxon>
        <taxon>Neoptera</taxon>
        <taxon>Endopterygota</taxon>
        <taxon>Lepidoptera</taxon>
        <taxon>Glossata</taxon>
        <taxon>Ditrysia</taxon>
        <taxon>Papilionoidea</taxon>
        <taxon>Papilionidae</taxon>
        <taxon>Papilioninae</taxon>
        <taxon>Papilio</taxon>
    </lineage>
</organism>
<name>A0AAJ7EC20_PAPXU</name>
<sequence length="119" mass="13561">MTTKSYSKHKEYKEISSRGTVPYTDEQFDMMKSELLPKGSKLDSLGRGTGTREYHYEYKEEKLPGGKYDRKDYHTVEKEETASHDPSLPSMARITPGSERSSPIAATRVRRSSDHAVQT</sequence>
<accession>A0AAJ7EC20</accession>
<reference evidence="2" key="1">
    <citation type="submission" date="2025-08" db="UniProtKB">
        <authorList>
            <consortium name="RefSeq"/>
        </authorList>
    </citation>
    <scope>IDENTIFICATION</scope>
</reference>
<feature type="region of interest" description="Disordered" evidence="1">
    <location>
        <begin position="76"/>
        <end position="119"/>
    </location>
</feature>
<dbReference type="GeneID" id="106120557"/>
<evidence type="ECO:0000256" key="1">
    <source>
        <dbReference type="SAM" id="MobiDB-lite"/>
    </source>
</evidence>
<gene>
    <name evidence="2" type="primary">LOC106120557</name>
</gene>